<dbReference type="Proteomes" id="UP000434957">
    <property type="component" value="Unassembled WGS sequence"/>
</dbReference>
<dbReference type="EMBL" id="QXFV01001208">
    <property type="protein sequence ID" value="KAE9011940.1"/>
    <property type="molecule type" value="Genomic_DNA"/>
</dbReference>
<feature type="chain" id="PRO_5036381306" evidence="1">
    <location>
        <begin position="18"/>
        <end position="52"/>
    </location>
</feature>
<evidence type="ECO:0000256" key="1">
    <source>
        <dbReference type="SAM" id="SignalP"/>
    </source>
</evidence>
<dbReference type="Proteomes" id="UP000429607">
    <property type="component" value="Unassembled WGS sequence"/>
</dbReference>
<proteinExistence type="predicted"/>
<comment type="caution">
    <text evidence="4">The sequence shown here is derived from an EMBL/GenBank/DDBJ whole genome shotgun (WGS) entry which is preliminary data.</text>
</comment>
<sequence length="52" mass="5961">MIKLFNLKFVYFCFVCATDGMPRINPVGAVRTLRNRRHYQNLSLVASPSVIC</sequence>
<evidence type="ECO:0000313" key="6">
    <source>
        <dbReference type="Proteomes" id="UP000434957"/>
    </source>
</evidence>
<dbReference type="EMBL" id="QXFU01001391">
    <property type="protein sequence ID" value="KAE9003396.1"/>
    <property type="molecule type" value="Genomic_DNA"/>
</dbReference>
<accession>A0A6A4ELP0</accession>
<evidence type="ECO:0000313" key="3">
    <source>
        <dbReference type="EMBL" id="KAE9011940.1"/>
    </source>
</evidence>
<gene>
    <name evidence="3" type="ORF">PR001_g15784</name>
    <name evidence="2" type="ORF">PR002_g17359</name>
    <name evidence="4" type="ORF">PR003_g16628</name>
</gene>
<dbReference type="Proteomes" id="UP000435112">
    <property type="component" value="Unassembled WGS sequence"/>
</dbReference>
<keyword evidence="1" id="KW-0732">Signal</keyword>
<feature type="signal peptide" evidence="1">
    <location>
        <begin position="1"/>
        <end position="17"/>
    </location>
</feature>
<protein>
    <submittedName>
        <fullName evidence="4">Uncharacterized protein</fullName>
    </submittedName>
</protein>
<keyword evidence="6" id="KW-1185">Reference proteome</keyword>
<dbReference type="EMBL" id="QXFT01001225">
    <property type="protein sequence ID" value="KAE9324860.1"/>
    <property type="molecule type" value="Genomic_DNA"/>
</dbReference>
<evidence type="ECO:0000313" key="7">
    <source>
        <dbReference type="Proteomes" id="UP000435112"/>
    </source>
</evidence>
<name>A0A6A4ELP0_9STRA</name>
<dbReference type="AlphaFoldDB" id="A0A6A4ELP0"/>
<evidence type="ECO:0000313" key="2">
    <source>
        <dbReference type="EMBL" id="KAE9003396.1"/>
    </source>
</evidence>
<evidence type="ECO:0000313" key="4">
    <source>
        <dbReference type="EMBL" id="KAE9324860.1"/>
    </source>
</evidence>
<organism evidence="4 6">
    <name type="scientific">Phytophthora rubi</name>
    <dbReference type="NCBI Taxonomy" id="129364"/>
    <lineage>
        <taxon>Eukaryota</taxon>
        <taxon>Sar</taxon>
        <taxon>Stramenopiles</taxon>
        <taxon>Oomycota</taxon>
        <taxon>Peronosporomycetes</taxon>
        <taxon>Peronosporales</taxon>
        <taxon>Peronosporaceae</taxon>
        <taxon>Phytophthora</taxon>
    </lineage>
</organism>
<reference evidence="4 6" key="1">
    <citation type="submission" date="2018-08" db="EMBL/GenBank/DDBJ databases">
        <title>Genomic investigation of the strawberry pathogen Phytophthora fragariae indicates pathogenicity is determined by transcriptional variation in three key races.</title>
        <authorList>
            <person name="Adams T.M."/>
            <person name="Armitage A.D."/>
            <person name="Sobczyk M.K."/>
            <person name="Bates H.J."/>
            <person name="Dunwell J.M."/>
            <person name="Nellist C.F."/>
            <person name="Harrison R.J."/>
        </authorList>
    </citation>
    <scope>NUCLEOTIDE SEQUENCE [LARGE SCALE GENOMIC DNA]</scope>
    <source>
        <strain evidence="3 5">SCRP249</strain>
        <strain evidence="2 7">SCRP324</strain>
        <strain evidence="4 6">SCRP333</strain>
    </source>
</reference>
<evidence type="ECO:0000313" key="5">
    <source>
        <dbReference type="Proteomes" id="UP000429607"/>
    </source>
</evidence>
<dbReference type="OrthoDB" id="10269973at2759"/>